<comment type="caution">
    <text evidence="6">The sequence shown here is derived from an EMBL/GenBank/DDBJ whole genome shotgun (WGS) entry which is preliminary data.</text>
</comment>
<evidence type="ECO:0000313" key="6">
    <source>
        <dbReference type="EMBL" id="KRL98244.1"/>
    </source>
</evidence>
<accession>A0A0R1UZM0</accession>
<dbReference type="STRING" id="1423753.FD28_GL000042"/>
<feature type="domain" description="HTH merR-type" evidence="5">
    <location>
        <begin position="5"/>
        <end position="73"/>
    </location>
</feature>
<dbReference type="AlphaFoldDB" id="A0A0R1UZM0"/>
<organism evidence="6 7">
    <name type="scientific">Levilactobacillus hammesii DSM 16381</name>
    <dbReference type="NCBI Taxonomy" id="1423753"/>
    <lineage>
        <taxon>Bacteria</taxon>
        <taxon>Bacillati</taxon>
        <taxon>Bacillota</taxon>
        <taxon>Bacilli</taxon>
        <taxon>Lactobacillales</taxon>
        <taxon>Lactobacillaceae</taxon>
        <taxon>Levilactobacillus</taxon>
    </lineage>
</organism>
<dbReference type="Gene3D" id="1.10.490.50">
    <property type="entry name" value="Antibiotic binding domain of TipA-like multidrug resistance regulators"/>
    <property type="match status" value="1"/>
</dbReference>
<dbReference type="InterPro" id="IPR012925">
    <property type="entry name" value="TipAS_dom"/>
</dbReference>
<keyword evidence="4" id="KW-0804">Transcription</keyword>
<evidence type="ECO:0000259" key="5">
    <source>
        <dbReference type="PROSITE" id="PS50937"/>
    </source>
</evidence>
<dbReference type="InterPro" id="IPR009061">
    <property type="entry name" value="DNA-bd_dom_put_sf"/>
</dbReference>
<evidence type="ECO:0000313" key="7">
    <source>
        <dbReference type="Proteomes" id="UP000051580"/>
    </source>
</evidence>
<dbReference type="Proteomes" id="UP000051580">
    <property type="component" value="Unassembled WGS sequence"/>
</dbReference>
<dbReference type="GO" id="GO:0003677">
    <property type="term" value="F:DNA binding"/>
    <property type="evidence" value="ECO:0007669"/>
    <property type="project" value="UniProtKB-KW"/>
</dbReference>
<dbReference type="PRINTS" id="PR00040">
    <property type="entry name" value="HTHMERR"/>
</dbReference>
<sequence length="255" mass="28955">MVTMTYSVQELAQLAGVSSRTLRYYDQIGLLPAERGHNGYREYSPAAVDRLQLIRYFQEFDFSLTQIQDLLTQSSTAQTAALAQQRAHLQERRDHLTALLNTLDRTLAARNGGPHMTDTEKFAAFKQQQLTDNDRQFGTEARHRYGQETVDASQQQFANLSAADYQAMQATEQDLFTQLKTVATTQDLTSKAAQAVYALHRQWLCFTWNNYSTEAHRGLAQLYRDDARFANYYNDRVGVANAATTLAAVIQHYAH</sequence>
<dbReference type="InterPro" id="IPR047057">
    <property type="entry name" value="MerR_fam"/>
</dbReference>
<evidence type="ECO:0000256" key="2">
    <source>
        <dbReference type="ARBA" id="ARBA00023125"/>
    </source>
</evidence>
<dbReference type="PROSITE" id="PS50937">
    <property type="entry name" value="HTH_MERR_2"/>
    <property type="match status" value="1"/>
</dbReference>
<evidence type="ECO:0000256" key="3">
    <source>
        <dbReference type="ARBA" id="ARBA00023159"/>
    </source>
</evidence>
<evidence type="ECO:0000256" key="1">
    <source>
        <dbReference type="ARBA" id="ARBA00023015"/>
    </source>
</evidence>
<dbReference type="Gene3D" id="1.10.1660.10">
    <property type="match status" value="1"/>
</dbReference>
<keyword evidence="2" id="KW-0238">DNA-binding</keyword>
<protein>
    <submittedName>
        <fullName evidence="6">MerR family transcriptional regulator</fullName>
    </submittedName>
</protein>
<reference evidence="6 7" key="1">
    <citation type="journal article" date="2015" name="Genome Announc.">
        <title>Expanding the biotechnology potential of lactobacilli through comparative genomics of 213 strains and associated genera.</title>
        <authorList>
            <person name="Sun Z."/>
            <person name="Harris H.M."/>
            <person name="McCann A."/>
            <person name="Guo C."/>
            <person name="Argimon S."/>
            <person name="Zhang W."/>
            <person name="Yang X."/>
            <person name="Jeffery I.B."/>
            <person name="Cooney J.C."/>
            <person name="Kagawa T.F."/>
            <person name="Liu W."/>
            <person name="Song Y."/>
            <person name="Salvetti E."/>
            <person name="Wrobel A."/>
            <person name="Rasinkangas P."/>
            <person name="Parkhill J."/>
            <person name="Rea M.C."/>
            <person name="O'Sullivan O."/>
            <person name="Ritari J."/>
            <person name="Douillard F.P."/>
            <person name="Paul Ross R."/>
            <person name="Yang R."/>
            <person name="Briner A.E."/>
            <person name="Felis G.E."/>
            <person name="de Vos W.M."/>
            <person name="Barrangou R."/>
            <person name="Klaenhammer T.R."/>
            <person name="Caufield P.W."/>
            <person name="Cui Y."/>
            <person name="Zhang H."/>
            <person name="O'Toole P.W."/>
        </authorList>
    </citation>
    <scope>NUCLEOTIDE SEQUENCE [LARGE SCALE GENOMIC DNA]</scope>
    <source>
        <strain evidence="6 7">DSM 16381</strain>
    </source>
</reference>
<dbReference type="SUPFAM" id="SSF89082">
    <property type="entry name" value="Antibiotic binding domain of TipA-like multidrug resistance regulators"/>
    <property type="match status" value="1"/>
</dbReference>
<dbReference type="CDD" id="cd01106">
    <property type="entry name" value="HTH_TipAL-Mta"/>
    <property type="match status" value="1"/>
</dbReference>
<dbReference type="PANTHER" id="PTHR30204:SF90">
    <property type="entry name" value="HTH-TYPE TRANSCRIPTIONAL ACTIVATOR MTA"/>
    <property type="match status" value="1"/>
</dbReference>
<gene>
    <name evidence="6" type="ORF">FD28_GL000042</name>
</gene>
<keyword evidence="1" id="KW-0805">Transcription regulation</keyword>
<dbReference type="SUPFAM" id="SSF46955">
    <property type="entry name" value="Putative DNA-binding domain"/>
    <property type="match status" value="1"/>
</dbReference>
<dbReference type="Pfam" id="PF07739">
    <property type="entry name" value="TipAS"/>
    <property type="match status" value="1"/>
</dbReference>
<dbReference type="PANTHER" id="PTHR30204">
    <property type="entry name" value="REDOX-CYCLING DRUG-SENSING TRANSCRIPTIONAL ACTIVATOR SOXR"/>
    <property type="match status" value="1"/>
</dbReference>
<dbReference type="SMART" id="SM00422">
    <property type="entry name" value="HTH_MERR"/>
    <property type="match status" value="1"/>
</dbReference>
<dbReference type="InterPro" id="IPR000551">
    <property type="entry name" value="MerR-type_HTH_dom"/>
</dbReference>
<keyword evidence="3" id="KW-0010">Activator</keyword>
<dbReference type="EMBL" id="AZFS01000006">
    <property type="protein sequence ID" value="KRL98244.1"/>
    <property type="molecule type" value="Genomic_DNA"/>
</dbReference>
<dbReference type="PATRIC" id="fig|1423753.3.peg.47"/>
<name>A0A0R1UZM0_9LACO</name>
<dbReference type="GO" id="GO:0003700">
    <property type="term" value="F:DNA-binding transcription factor activity"/>
    <property type="evidence" value="ECO:0007669"/>
    <property type="project" value="InterPro"/>
</dbReference>
<dbReference type="Pfam" id="PF13411">
    <property type="entry name" value="MerR_1"/>
    <property type="match status" value="1"/>
</dbReference>
<evidence type="ECO:0000256" key="4">
    <source>
        <dbReference type="ARBA" id="ARBA00023163"/>
    </source>
</evidence>
<dbReference type="InterPro" id="IPR036244">
    <property type="entry name" value="TipA-like_antibiotic-bd"/>
</dbReference>
<proteinExistence type="predicted"/>
<keyword evidence="7" id="KW-1185">Reference proteome</keyword>